<dbReference type="RefSeq" id="WP_377049874.1">
    <property type="nucleotide sequence ID" value="NZ_JBHLVZ010000013.1"/>
</dbReference>
<comment type="caution">
    <text evidence="6">The sequence shown here is derived from an EMBL/GenBank/DDBJ whole genome shotgun (WGS) entry which is preliminary data.</text>
</comment>
<evidence type="ECO:0000256" key="3">
    <source>
        <dbReference type="ARBA" id="ARBA00023136"/>
    </source>
</evidence>
<feature type="transmembrane region" description="Helical" evidence="4">
    <location>
        <begin position="238"/>
        <end position="259"/>
    </location>
</feature>
<dbReference type="SUPFAM" id="SSF103473">
    <property type="entry name" value="MFS general substrate transporter"/>
    <property type="match status" value="1"/>
</dbReference>
<accession>A0ABV6IQ44</accession>
<evidence type="ECO:0000313" key="7">
    <source>
        <dbReference type="Proteomes" id="UP001589789"/>
    </source>
</evidence>
<feature type="transmembrane region" description="Helical" evidence="4">
    <location>
        <begin position="140"/>
        <end position="163"/>
    </location>
</feature>
<dbReference type="PANTHER" id="PTHR23537:SF1">
    <property type="entry name" value="SUGAR TRANSPORTER"/>
    <property type="match status" value="1"/>
</dbReference>
<reference evidence="6 7" key="1">
    <citation type="submission" date="2024-09" db="EMBL/GenBank/DDBJ databases">
        <authorList>
            <person name="Sun Q."/>
            <person name="Mori K."/>
        </authorList>
    </citation>
    <scope>NUCLEOTIDE SEQUENCE [LARGE SCALE GENOMIC DNA]</scope>
    <source>
        <strain evidence="6 7">CCM 7468</strain>
    </source>
</reference>
<feature type="transmembrane region" description="Helical" evidence="4">
    <location>
        <begin position="169"/>
        <end position="186"/>
    </location>
</feature>
<dbReference type="PROSITE" id="PS50850">
    <property type="entry name" value="MFS"/>
    <property type="match status" value="1"/>
</dbReference>
<evidence type="ECO:0000256" key="4">
    <source>
        <dbReference type="SAM" id="Phobius"/>
    </source>
</evidence>
<feature type="transmembrane region" description="Helical" evidence="4">
    <location>
        <begin position="50"/>
        <end position="71"/>
    </location>
</feature>
<feature type="domain" description="Major facilitator superfamily (MFS) profile" evidence="5">
    <location>
        <begin position="1"/>
        <end position="383"/>
    </location>
</feature>
<evidence type="ECO:0000313" key="6">
    <source>
        <dbReference type="EMBL" id="MFC0385729.1"/>
    </source>
</evidence>
<feature type="transmembrane region" description="Helical" evidence="4">
    <location>
        <begin position="78"/>
        <end position="95"/>
    </location>
</feature>
<dbReference type="Pfam" id="PF06779">
    <property type="entry name" value="MFS_4"/>
    <property type="match status" value="1"/>
</dbReference>
<dbReference type="PANTHER" id="PTHR23537">
    <property type="match status" value="1"/>
</dbReference>
<feature type="transmembrane region" description="Helical" evidence="4">
    <location>
        <begin position="271"/>
        <end position="292"/>
    </location>
</feature>
<feature type="transmembrane region" description="Helical" evidence="4">
    <location>
        <begin position="107"/>
        <end position="128"/>
    </location>
</feature>
<keyword evidence="2 4" id="KW-1133">Transmembrane helix</keyword>
<dbReference type="Gene3D" id="1.20.1250.20">
    <property type="entry name" value="MFS general substrate transporter like domains"/>
    <property type="match status" value="2"/>
</dbReference>
<evidence type="ECO:0000256" key="1">
    <source>
        <dbReference type="ARBA" id="ARBA00022692"/>
    </source>
</evidence>
<dbReference type="Proteomes" id="UP001589789">
    <property type="component" value="Unassembled WGS sequence"/>
</dbReference>
<protein>
    <submittedName>
        <fullName evidence="6">YbfB/YjiJ family MFS transporter</fullName>
    </submittedName>
</protein>
<dbReference type="InterPro" id="IPR010645">
    <property type="entry name" value="MFS_4"/>
</dbReference>
<organism evidence="6 7">
    <name type="scientific">Muricoccus vinaceus</name>
    <dbReference type="NCBI Taxonomy" id="424704"/>
    <lineage>
        <taxon>Bacteria</taxon>
        <taxon>Pseudomonadati</taxon>
        <taxon>Pseudomonadota</taxon>
        <taxon>Alphaproteobacteria</taxon>
        <taxon>Acetobacterales</taxon>
        <taxon>Roseomonadaceae</taxon>
        <taxon>Muricoccus</taxon>
    </lineage>
</organism>
<dbReference type="EMBL" id="JBHLVZ010000013">
    <property type="protein sequence ID" value="MFC0385729.1"/>
    <property type="molecule type" value="Genomic_DNA"/>
</dbReference>
<feature type="transmembrane region" description="Helical" evidence="4">
    <location>
        <begin position="298"/>
        <end position="317"/>
    </location>
</feature>
<dbReference type="InterPro" id="IPR020846">
    <property type="entry name" value="MFS_dom"/>
</dbReference>
<keyword evidence="3 4" id="KW-0472">Membrane</keyword>
<feature type="transmembrane region" description="Helical" evidence="4">
    <location>
        <begin position="337"/>
        <end position="356"/>
    </location>
</feature>
<gene>
    <name evidence="6" type="ORF">ACFFIC_09180</name>
</gene>
<evidence type="ECO:0000259" key="5">
    <source>
        <dbReference type="PROSITE" id="PS50850"/>
    </source>
</evidence>
<name>A0ABV6IQ44_9PROT</name>
<feature type="transmembrane region" description="Helical" evidence="4">
    <location>
        <begin position="214"/>
        <end position="232"/>
    </location>
</feature>
<sequence>MSRAPDPALRPALAGAAALCAVIGLARFGYVPLFPALVAGGWVGGGEAGALGAINFTGYLAGALLGPLVGLRLGTRRALDAGMALAALSFLASALHPAAPWGFPWLAAWRAAAGLAGGVTMALVGPAVQAVTEPARRGRAGGLVISGVGAGVVLASLLVPALVSTGGLSAAWAGLGLAIAALWAFAHPRWPGAPVAPSTAAPATGPTRAPASLILAYTLSAAGMAAPMVYLGDLAARGHGMGVAAAGLVWAFFGLGGLLGTLSGGRAADRLGARAMPLWMAAQVAALAAALLPHPAAVPIAALLSGFSGIGISAVALARLRAATGADTARHWSRATALYAGAQALTGYALAVLFAWAGDAHAPVFLAGLVLSLAGLIVARRED</sequence>
<dbReference type="InterPro" id="IPR036259">
    <property type="entry name" value="MFS_trans_sf"/>
</dbReference>
<keyword evidence="1 4" id="KW-0812">Transmembrane</keyword>
<keyword evidence="7" id="KW-1185">Reference proteome</keyword>
<feature type="transmembrane region" description="Helical" evidence="4">
    <location>
        <begin position="12"/>
        <end position="30"/>
    </location>
</feature>
<evidence type="ECO:0000256" key="2">
    <source>
        <dbReference type="ARBA" id="ARBA00022989"/>
    </source>
</evidence>
<feature type="transmembrane region" description="Helical" evidence="4">
    <location>
        <begin position="362"/>
        <end position="379"/>
    </location>
</feature>
<proteinExistence type="predicted"/>